<evidence type="ECO:0000256" key="4">
    <source>
        <dbReference type="ARBA" id="ARBA00020295"/>
    </source>
</evidence>
<evidence type="ECO:0000256" key="5">
    <source>
        <dbReference type="ARBA" id="ARBA00022676"/>
    </source>
</evidence>
<dbReference type="SUPFAM" id="SSF51445">
    <property type="entry name" value="(Trans)glycosidases"/>
    <property type="match status" value="1"/>
</dbReference>
<dbReference type="GO" id="GO:0005975">
    <property type="term" value="P:carbohydrate metabolic process"/>
    <property type="evidence" value="ECO:0007669"/>
    <property type="project" value="InterPro"/>
</dbReference>
<proteinExistence type="inferred from homology"/>
<name>A0A124RBT4_9BURK</name>
<dbReference type="NCBIfam" id="TIGR00217">
    <property type="entry name" value="malQ"/>
    <property type="match status" value="1"/>
</dbReference>
<evidence type="ECO:0000256" key="10">
    <source>
        <dbReference type="RuleBase" id="RU361207"/>
    </source>
</evidence>
<keyword evidence="7 10" id="KW-0119">Carbohydrate metabolism</keyword>
<evidence type="ECO:0000256" key="3">
    <source>
        <dbReference type="ARBA" id="ARBA00012560"/>
    </source>
</evidence>
<dbReference type="InterPro" id="IPR003385">
    <property type="entry name" value="Glyco_hydro_77"/>
</dbReference>
<keyword evidence="5 10" id="KW-0328">Glycosyltransferase</keyword>
<gene>
    <name evidence="12" type="ORF">WJ33_00840</name>
</gene>
<evidence type="ECO:0000313" key="13">
    <source>
        <dbReference type="Proteomes" id="UP000064029"/>
    </source>
</evidence>
<evidence type="ECO:0000256" key="2">
    <source>
        <dbReference type="ARBA" id="ARBA00005684"/>
    </source>
</evidence>
<protein>
    <recommendedName>
        <fullName evidence="4 10">4-alpha-glucanotransferase</fullName>
        <ecNumber evidence="3 10">2.4.1.25</ecNumber>
    </recommendedName>
    <alternativeName>
        <fullName evidence="8 10">Amylomaltase</fullName>
    </alternativeName>
    <alternativeName>
        <fullName evidence="9 10">Disproportionating enzyme</fullName>
    </alternativeName>
</protein>
<dbReference type="PANTHER" id="PTHR32438:SF5">
    <property type="entry name" value="4-ALPHA-GLUCANOTRANSFERASE DPE1, CHLOROPLASTIC_AMYLOPLASTIC"/>
    <property type="match status" value="1"/>
</dbReference>
<evidence type="ECO:0000256" key="11">
    <source>
        <dbReference type="SAM" id="MobiDB-lite"/>
    </source>
</evidence>
<keyword evidence="6 10" id="KW-0808">Transferase</keyword>
<dbReference type="Gene3D" id="3.20.20.80">
    <property type="entry name" value="Glycosidases"/>
    <property type="match status" value="1"/>
</dbReference>
<feature type="compositionally biased region" description="Basic and acidic residues" evidence="11">
    <location>
        <begin position="621"/>
        <end position="631"/>
    </location>
</feature>
<comment type="catalytic activity">
    <reaction evidence="1 10">
        <text>Transfers a segment of a (1-&gt;4)-alpha-D-glucan to a new position in an acceptor, which may be glucose or a (1-&gt;4)-alpha-D-glucan.</text>
        <dbReference type="EC" id="2.4.1.25"/>
    </reaction>
</comment>
<reference evidence="12 13" key="1">
    <citation type="submission" date="2015-11" db="EMBL/GenBank/DDBJ databases">
        <title>Expanding the genomic diversity of Burkholderia species for the development of highly accurate diagnostics.</title>
        <authorList>
            <person name="Sahl J."/>
            <person name="Keim P."/>
            <person name="Wagner D."/>
        </authorList>
    </citation>
    <scope>NUCLEOTIDE SEQUENCE [LARGE SCALE GENOMIC DNA]</scope>
    <source>
        <strain evidence="12 13">MSMB2036</strain>
    </source>
</reference>
<evidence type="ECO:0000256" key="7">
    <source>
        <dbReference type="ARBA" id="ARBA00023277"/>
    </source>
</evidence>
<organism evidence="12 13">
    <name type="scientific">Burkholderia ubonensis</name>
    <dbReference type="NCBI Taxonomy" id="101571"/>
    <lineage>
        <taxon>Bacteria</taxon>
        <taxon>Pseudomonadati</taxon>
        <taxon>Pseudomonadota</taxon>
        <taxon>Betaproteobacteria</taxon>
        <taxon>Burkholderiales</taxon>
        <taxon>Burkholderiaceae</taxon>
        <taxon>Burkholderia</taxon>
        <taxon>Burkholderia cepacia complex</taxon>
    </lineage>
</organism>
<evidence type="ECO:0000256" key="1">
    <source>
        <dbReference type="ARBA" id="ARBA00000439"/>
    </source>
</evidence>
<sequence length="710" mass="77083">MAGGAAVSAARDALVQLARQAGIAIDWQDAAGNARRVDVDTVHAILSAFGLPCMTARQCGESTARLREAECVVNAPPLLIARCGEPTPLPWLGGRGRMRYRLHWEDGDTHDGHVTAGGDAPRLPPLARPGYHGLEIGSSRLTVAVAPPRCHELPHRARRWGLAVQMYSLRRAHDGGLGDFSALAELARAAAPLGAQALAVSPVHAMFAANPAHYSPYSPSNRRWYNVAHVDPAACCGAHAVREAVASLALSAGFARRESQPLVAWAPSVRARLRVLRFLFARRDRWLSRAQRESLDAFRDAGGASLERHARFEMLHARLRREHGDDWRGWPADVRAPESPQVERQAREHHDEVAFHVFLQWLARDGLATAQHAARDAGMTIGLLADLAVGVDPAGSESWCHAADMLSGVALGAPPDPFNPLGQSWGLSTFAPWALRQHGYRAFIDMLRAVLAHAGGVRIDHVLGFARLWIVPDGMPAASGAYLRYPLEDMLALVALESWRHRAIVLGEDLGTIPPDLRAHLSATGLLGLDVLWFARNGDGFAPPARWRADAVATTSTHDLPTVAGWWRGRDIAWRKRVGSGAPGELARDAWRERRTSRIALWHALRDEGLAPGAPGAPLHEPPHEPPHGPPREPPLAEIAAFVGRTPAPLALLPLEDAIGQREPVNLPGVVTGHPNWRRRMPAAAPRLLADARVAARLRAFAQTRDEAAR</sequence>
<evidence type="ECO:0000256" key="6">
    <source>
        <dbReference type="ARBA" id="ARBA00022679"/>
    </source>
</evidence>
<comment type="caution">
    <text evidence="12">The sequence shown here is derived from an EMBL/GenBank/DDBJ whole genome shotgun (WGS) entry which is preliminary data.</text>
</comment>
<evidence type="ECO:0000256" key="9">
    <source>
        <dbReference type="ARBA" id="ARBA00031501"/>
    </source>
</evidence>
<dbReference type="GO" id="GO:0004134">
    <property type="term" value="F:4-alpha-glucanotransferase activity"/>
    <property type="evidence" value="ECO:0007669"/>
    <property type="project" value="UniProtKB-EC"/>
</dbReference>
<dbReference type="PANTHER" id="PTHR32438">
    <property type="entry name" value="4-ALPHA-GLUCANOTRANSFERASE DPE1, CHLOROPLASTIC/AMYLOPLASTIC"/>
    <property type="match status" value="1"/>
</dbReference>
<dbReference type="EMBL" id="LOXM01000111">
    <property type="protein sequence ID" value="KVG68720.1"/>
    <property type="molecule type" value="Genomic_DNA"/>
</dbReference>
<dbReference type="Pfam" id="PF02446">
    <property type="entry name" value="Glyco_hydro_77"/>
    <property type="match status" value="1"/>
</dbReference>
<comment type="similarity">
    <text evidence="2 10">Belongs to the disproportionating enzyme family.</text>
</comment>
<feature type="region of interest" description="Disordered" evidence="11">
    <location>
        <begin position="611"/>
        <end position="633"/>
    </location>
</feature>
<evidence type="ECO:0000256" key="8">
    <source>
        <dbReference type="ARBA" id="ARBA00031423"/>
    </source>
</evidence>
<accession>A0A124RBT4</accession>
<dbReference type="InterPro" id="IPR017853">
    <property type="entry name" value="GH"/>
</dbReference>
<dbReference type="EC" id="2.4.1.25" evidence="3 10"/>
<dbReference type="AlphaFoldDB" id="A0A124RBT4"/>
<evidence type="ECO:0000313" key="12">
    <source>
        <dbReference type="EMBL" id="KVG68720.1"/>
    </source>
</evidence>
<dbReference type="Proteomes" id="UP000064029">
    <property type="component" value="Unassembled WGS sequence"/>
</dbReference>